<dbReference type="AlphaFoldDB" id="F9ZZ16"/>
<proteinExistence type="predicted"/>
<accession>F9ZZ16</accession>
<reference key="2">
    <citation type="submission" date="2011-05" db="EMBL/GenBank/DDBJ databases">
        <title>Complete genome sequence of the aerobic marine methanotroph Methylomonas methanica MC09.</title>
        <authorList>
            <person name="Boden R."/>
            <person name="Cunliffe M."/>
            <person name="Scanlan J."/>
            <person name="Moussard H."/>
            <person name="Kits K.D."/>
            <person name="Klotz M."/>
            <person name="Jetten M."/>
            <person name="Vuilleumier S."/>
            <person name="Han J."/>
            <person name="Peters L."/>
            <person name="Mikhailova N."/>
            <person name="Teshima H."/>
            <person name="Tapia R."/>
            <person name="Kyrpides N."/>
            <person name="Ivanova N."/>
            <person name="Pagani I."/>
            <person name="Cheng J.-F."/>
            <person name="Goodwin L."/>
            <person name="Han C."/>
            <person name="Hauser L."/>
            <person name="Land M."/>
            <person name="Lapidus A."/>
            <person name="Lucas S."/>
            <person name="Pitluck S."/>
            <person name="Woyke T."/>
            <person name="Stein L.Y."/>
            <person name="Murrell C."/>
        </authorList>
    </citation>
    <scope>NUCLEOTIDE SEQUENCE</scope>
    <source>
        <strain>MC09</strain>
    </source>
</reference>
<dbReference type="HOGENOM" id="CLU_3272647_0_0_6"/>
<gene>
    <name evidence="1" type="ordered locus">Metme_1448</name>
</gene>
<dbReference type="EMBL" id="CP002738">
    <property type="protein sequence ID" value="AEF99871.1"/>
    <property type="molecule type" value="Genomic_DNA"/>
</dbReference>
<reference evidence="1 2" key="1">
    <citation type="journal article" date="2011" name="J. Bacteriol.">
        <title>Complete Genome Sequence of the Aerobic Marine Methanotroph Methylomonas methanica MC09.</title>
        <authorList>
            <person name="Boden R."/>
            <person name="Cunliffe M."/>
            <person name="Scanlan J."/>
            <person name="Moussard H."/>
            <person name="Kits K.D."/>
            <person name="Klotz M.G."/>
            <person name="Jetten M.S."/>
            <person name="Vuilleumier S."/>
            <person name="Han J."/>
            <person name="Peters L."/>
            <person name="Mikhailova N."/>
            <person name="Teshima H."/>
            <person name="Tapia R."/>
            <person name="Kyrpides N."/>
            <person name="Ivanova N."/>
            <person name="Pagani I."/>
            <person name="Cheng J.F."/>
            <person name="Goodwin L."/>
            <person name="Han C."/>
            <person name="Hauser L."/>
            <person name="Land M.L."/>
            <person name="Lapidus A."/>
            <person name="Lucas S."/>
            <person name="Pitluck S."/>
            <person name="Woyke T."/>
            <person name="Stein L."/>
            <person name="Murrell J.C."/>
        </authorList>
    </citation>
    <scope>NUCLEOTIDE SEQUENCE [LARGE SCALE GENOMIC DNA]</scope>
    <source>
        <strain evidence="1 2">MC09</strain>
    </source>
</reference>
<reference evidence="2" key="3">
    <citation type="submission" date="2011-05" db="EMBL/GenBank/DDBJ databases">
        <title>Complete sequence of Methylomonas methanica MC09.</title>
        <authorList>
            <consortium name="US DOE Joint Genome Institute"/>
            <person name="Lucas S."/>
            <person name="Han J."/>
            <person name="Lapidus A."/>
            <person name="Cheng J.-F."/>
            <person name="Goodwin L."/>
            <person name="Pitluck S."/>
            <person name="Peters L."/>
            <person name="Mikhailova N."/>
            <person name="Teshima H."/>
            <person name="Han C."/>
            <person name="Tapia R."/>
            <person name="Land M."/>
            <person name="Hauser L."/>
            <person name="Kyrpides N."/>
            <person name="Ivanova N."/>
            <person name="Pagani I."/>
            <person name="Stein L."/>
            <person name="Woyke T."/>
        </authorList>
    </citation>
    <scope>NUCLEOTIDE SEQUENCE [LARGE SCALE GENOMIC DNA]</scope>
    <source>
        <strain evidence="2">MC09</strain>
    </source>
</reference>
<evidence type="ECO:0000313" key="2">
    <source>
        <dbReference type="Proteomes" id="UP000008888"/>
    </source>
</evidence>
<sequence length="41" mass="4539">MTTIRLQPTIFDGHTANRPSVETAEINNRRNCGTYTAAGIF</sequence>
<dbReference type="KEGG" id="mmt:Metme_1448"/>
<evidence type="ECO:0000313" key="1">
    <source>
        <dbReference type="EMBL" id="AEF99871.1"/>
    </source>
</evidence>
<name>F9ZZ16_METMM</name>
<dbReference type="RefSeq" id="WP_013818130.1">
    <property type="nucleotide sequence ID" value="NC_015572.1"/>
</dbReference>
<organism evidence="1 2">
    <name type="scientific">Methylomonas methanica (strain DSM 25384 / MC09)</name>
    <dbReference type="NCBI Taxonomy" id="857087"/>
    <lineage>
        <taxon>Bacteria</taxon>
        <taxon>Pseudomonadati</taxon>
        <taxon>Pseudomonadota</taxon>
        <taxon>Gammaproteobacteria</taxon>
        <taxon>Methylococcales</taxon>
        <taxon>Methylococcaceae</taxon>
        <taxon>Methylomonas</taxon>
    </lineage>
</organism>
<dbReference type="Proteomes" id="UP000008888">
    <property type="component" value="Chromosome"/>
</dbReference>
<protein>
    <submittedName>
        <fullName evidence="1">Uncharacterized protein</fullName>
    </submittedName>
</protein>
<keyword evidence="2" id="KW-1185">Reference proteome</keyword>